<dbReference type="Gene3D" id="1.10.287.130">
    <property type="match status" value="1"/>
</dbReference>
<feature type="transmembrane region" description="Helical" evidence="12">
    <location>
        <begin position="164"/>
        <end position="186"/>
    </location>
</feature>
<evidence type="ECO:0000256" key="11">
    <source>
        <dbReference type="SAM" id="MobiDB-lite"/>
    </source>
</evidence>
<dbReference type="PANTHER" id="PTHR45436">
    <property type="entry name" value="SENSOR HISTIDINE KINASE YKOH"/>
    <property type="match status" value="1"/>
</dbReference>
<evidence type="ECO:0000256" key="9">
    <source>
        <dbReference type="ARBA" id="ARBA00023012"/>
    </source>
</evidence>
<keyword evidence="4" id="KW-0597">Phosphoprotein</keyword>
<name>A0ABT9FZB9_LEPDI</name>
<accession>A0ABT9FZB9</accession>
<keyword evidence="15" id="KW-1185">Reference proteome</keyword>
<evidence type="ECO:0000256" key="12">
    <source>
        <dbReference type="SAM" id="Phobius"/>
    </source>
</evidence>
<dbReference type="InterPro" id="IPR036097">
    <property type="entry name" value="HisK_dim/P_sf"/>
</dbReference>
<evidence type="ECO:0000256" key="5">
    <source>
        <dbReference type="ARBA" id="ARBA00022679"/>
    </source>
</evidence>
<proteinExistence type="predicted"/>
<keyword evidence="9" id="KW-0902">Two-component regulatory system</keyword>
<feature type="transmembrane region" description="Helical" evidence="12">
    <location>
        <begin position="29"/>
        <end position="52"/>
    </location>
</feature>
<sequence>MPTSVDAGRPDAHAAEVRRAGIPSIANRIARFLTGWAVVWLVLVSLAMQLVVHREVDQMLDEAMVASSDVMTAMLGSLPVQSLDADVIGSNVLDRVDRRYAWQLVDPDGRVRLRSPGAPAQALHARSVSGFADPPGWRVLGAVLPGSGYMLYVAQSRIERRSELLDVVLGGALATLCVGLLAWFTFRTRLRHELAPLQRLGSRLAEHDPIRLDAGLGPAERAELLPVHQAIDAMGHRLARRMAQERVFSAHAAHALRTPLAGMDVQLALALREAPESLRPRLNRVREAGSRLQRVVAALLLLFRADGVDGAELRWQTQDLAALLARWPIEGLDVRIEPGLQLRADADLLAAAMLNLLDNALRHGGGQVRVQAIAPDCLRIADDGPGIGHEQRERLRQALARTVDAGTAARPVDDRTSNPSQGQAEGTGLGLQMAQLVARAHRGELRLPEVKHGFAVDLCWDMQAQPVTPAGA</sequence>
<comment type="caution">
    <text evidence="14">The sequence shown here is derived from an EMBL/GenBank/DDBJ whole genome shotgun (WGS) entry which is preliminary data.</text>
</comment>
<evidence type="ECO:0000256" key="4">
    <source>
        <dbReference type="ARBA" id="ARBA00022553"/>
    </source>
</evidence>
<dbReference type="InterPro" id="IPR003661">
    <property type="entry name" value="HisK_dim/P_dom"/>
</dbReference>
<organism evidence="14 15">
    <name type="scientific">Leptothrix discophora</name>
    <dbReference type="NCBI Taxonomy" id="89"/>
    <lineage>
        <taxon>Bacteria</taxon>
        <taxon>Pseudomonadati</taxon>
        <taxon>Pseudomonadota</taxon>
        <taxon>Betaproteobacteria</taxon>
        <taxon>Burkholderiales</taxon>
        <taxon>Sphaerotilaceae</taxon>
        <taxon>Leptothrix</taxon>
    </lineage>
</organism>
<evidence type="ECO:0000256" key="2">
    <source>
        <dbReference type="ARBA" id="ARBA00004141"/>
    </source>
</evidence>
<dbReference type="EC" id="2.7.13.3" evidence="3"/>
<dbReference type="CDD" id="cd00082">
    <property type="entry name" value="HisKA"/>
    <property type="match status" value="1"/>
</dbReference>
<dbReference type="SMART" id="SM00388">
    <property type="entry name" value="HisKA"/>
    <property type="match status" value="1"/>
</dbReference>
<dbReference type="GO" id="GO:0016301">
    <property type="term" value="F:kinase activity"/>
    <property type="evidence" value="ECO:0007669"/>
    <property type="project" value="UniProtKB-KW"/>
</dbReference>
<dbReference type="InterPro" id="IPR036890">
    <property type="entry name" value="HATPase_C_sf"/>
</dbReference>
<dbReference type="PROSITE" id="PS50109">
    <property type="entry name" value="HIS_KIN"/>
    <property type="match status" value="1"/>
</dbReference>
<evidence type="ECO:0000256" key="7">
    <source>
        <dbReference type="ARBA" id="ARBA00022777"/>
    </source>
</evidence>
<evidence type="ECO:0000256" key="1">
    <source>
        <dbReference type="ARBA" id="ARBA00000085"/>
    </source>
</evidence>
<keyword evidence="8 12" id="KW-1133">Transmembrane helix</keyword>
<evidence type="ECO:0000313" key="15">
    <source>
        <dbReference type="Proteomes" id="UP001235760"/>
    </source>
</evidence>
<feature type="transmembrane region" description="Helical" evidence="12">
    <location>
        <begin position="135"/>
        <end position="152"/>
    </location>
</feature>
<comment type="subcellular location">
    <subcellularLocation>
        <location evidence="2">Membrane</location>
        <topology evidence="2">Multi-pass membrane protein</topology>
    </subcellularLocation>
</comment>
<dbReference type="InterPro" id="IPR050428">
    <property type="entry name" value="TCS_sensor_his_kinase"/>
</dbReference>
<evidence type="ECO:0000256" key="8">
    <source>
        <dbReference type="ARBA" id="ARBA00022989"/>
    </source>
</evidence>
<reference evidence="14 15" key="1">
    <citation type="submission" date="2023-08" db="EMBL/GenBank/DDBJ databases">
        <authorList>
            <person name="Roldan D.M."/>
            <person name="Menes R.J."/>
        </authorList>
    </citation>
    <scope>NUCLEOTIDE SEQUENCE [LARGE SCALE GENOMIC DNA]</scope>
    <source>
        <strain evidence="14 15">CCM 2812</strain>
    </source>
</reference>
<dbReference type="InterPro" id="IPR005467">
    <property type="entry name" value="His_kinase_dom"/>
</dbReference>
<dbReference type="Proteomes" id="UP001235760">
    <property type="component" value="Unassembled WGS sequence"/>
</dbReference>
<keyword evidence="10 12" id="KW-0472">Membrane</keyword>
<dbReference type="RefSeq" id="WP_305748275.1">
    <property type="nucleotide sequence ID" value="NZ_JAUZEE010000001.1"/>
</dbReference>
<evidence type="ECO:0000313" key="14">
    <source>
        <dbReference type="EMBL" id="MDP4299569.1"/>
    </source>
</evidence>
<evidence type="ECO:0000259" key="13">
    <source>
        <dbReference type="PROSITE" id="PS50109"/>
    </source>
</evidence>
<comment type="catalytic activity">
    <reaction evidence="1">
        <text>ATP + protein L-histidine = ADP + protein N-phospho-L-histidine.</text>
        <dbReference type="EC" id="2.7.13.3"/>
    </reaction>
</comment>
<dbReference type="Pfam" id="PF02518">
    <property type="entry name" value="HATPase_c"/>
    <property type="match status" value="1"/>
</dbReference>
<dbReference type="SMART" id="SM00387">
    <property type="entry name" value="HATPase_c"/>
    <property type="match status" value="1"/>
</dbReference>
<dbReference type="Pfam" id="PF00512">
    <property type="entry name" value="HisKA"/>
    <property type="match status" value="1"/>
</dbReference>
<dbReference type="EMBL" id="JAUZEE010000001">
    <property type="protein sequence ID" value="MDP4299569.1"/>
    <property type="molecule type" value="Genomic_DNA"/>
</dbReference>
<feature type="region of interest" description="Disordered" evidence="11">
    <location>
        <begin position="405"/>
        <end position="427"/>
    </location>
</feature>
<dbReference type="PANTHER" id="PTHR45436:SF15">
    <property type="entry name" value="SENSOR HISTIDINE KINASE CUSS"/>
    <property type="match status" value="1"/>
</dbReference>
<gene>
    <name evidence="14" type="ORF">Q8X39_02905</name>
</gene>
<feature type="domain" description="Histidine kinase" evidence="13">
    <location>
        <begin position="251"/>
        <end position="464"/>
    </location>
</feature>
<dbReference type="InterPro" id="IPR003594">
    <property type="entry name" value="HATPase_dom"/>
</dbReference>
<evidence type="ECO:0000256" key="10">
    <source>
        <dbReference type="ARBA" id="ARBA00023136"/>
    </source>
</evidence>
<dbReference type="SUPFAM" id="SSF47384">
    <property type="entry name" value="Homodimeric domain of signal transducing histidine kinase"/>
    <property type="match status" value="1"/>
</dbReference>
<dbReference type="SUPFAM" id="SSF55874">
    <property type="entry name" value="ATPase domain of HSP90 chaperone/DNA topoisomerase II/histidine kinase"/>
    <property type="match status" value="1"/>
</dbReference>
<dbReference type="Gene3D" id="3.30.565.10">
    <property type="entry name" value="Histidine kinase-like ATPase, C-terminal domain"/>
    <property type="match status" value="1"/>
</dbReference>
<protein>
    <recommendedName>
        <fullName evidence="3">histidine kinase</fullName>
        <ecNumber evidence="3">2.7.13.3</ecNumber>
    </recommendedName>
</protein>
<evidence type="ECO:0000256" key="3">
    <source>
        <dbReference type="ARBA" id="ARBA00012438"/>
    </source>
</evidence>
<evidence type="ECO:0000256" key="6">
    <source>
        <dbReference type="ARBA" id="ARBA00022692"/>
    </source>
</evidence>
<keyword evidence="6 12" id="KW-0812">Transmembrane</keyword>
<keyword evidence="5" id="KW-0808">Transferase</keyword>
<keyword evidence="7 14" id="KW-0418">Kinase</keyword>